<evidence type="ECO:0000313" key="7">
    <source>
        <dbReference type="Proteomes" id="UP001524547"/>
    </source>
</evidence>
<feature type="domain" description="CheB-type methylesterase" evidence="5">
    <location>
        <begin position="7"/>
        <end position="199"/>
    </location>
</feature>
<dbReference type="Pfam" id="PF01339">
    <property type="entry name" value="CheB_methylest"/>
    <property type="match status" value="1"/>
</dbReference>
<dbReference type="CDD" id="cd16433">
    <property type="entry name" value="CheB"/>
    <property type="match status" value="1"/>
</dbReference>
<dbReference type="PROSITE" id="PS50122">
    <property type="entry name" value="CHEB"/>
    <property type="match status" value="1"/>
</dbReference>
<feature type="active site" evidence="4">
    <location>
        <position position="22"/>
    </location>
</feature>
<keyword evidence="7" id="KW-1185">Reference proteome</keyword>
<dbReference type="Proteomes" id="UP001524547">
    <property type="component" value="Unassembled WGS sequence"/>
</dbReference>
<evidence type="ECO:0000256" key="4">
    <source>
        <dbReference type="PROSITE-ProRule" id="PRU00050"/>
    </source>
</evidence>
<comment type="catalytic activity">
    <reaction evidence="3">
        <text>[protein]-L-glutamate 5-O-methyl ester + H2O = L-glutamyl-[protein] + methanol + H(+)</text>
        <dbReference type="Rhea" id="RHEA:23236"/>
        <dbReference type="Rhea" id="RHEA-COMP:10208"/>
        <dbReference type="Rhea" id="RHEA-COMP:10311"/>
        <dbReference type="ChEBI" id="CHEBI:15377"/>
        <dbReference type="ChEBI" id="CHEBI:15378"/>
        <dbReference type="ChEBI" id="CHEBI:17790"/>
        <dbReference type="ChEBI" id="CHEBI:29973"/>
        <dbReference type="ChEBI" id="CHEBI:82795"/>
        <dbReference type="EC" id="3.1.1.61"/>
    </reaction>
</comment>
<dbReference type="RefSeq" id="WP_422918300.1">
    <property type="nucleotide sequence ID" value="NZ_JAMZEJ010000001.1"/>
</dbReference>
<dbReference type="PANTHER" id="PTHR42872:SF6">
    <property type="entry name" value="PROTEIN-GLUTAMATE METHYLESTERASE_PROTEIN-GLUTAMINE GLUTAMINASE"/>
    <property type="match status" value="1"/>
</dbReference>
<feature type="active site" evidence="4">
    <location>
        <position position="49"/>
    </location>
</feature>
<comment type="caution">
    <text evidence="6">The sequence shown here is derived from an EMBL/GenBank/DDBJ whole genome shotgun (WGS) entry which is preliminary data.</text>
</comment>
<dbReference type="InterPro" id="IPR000673">
    <property type="entry name" value="Sig_transdc_resp-reg_Me-estase"/>
</dbReference>
<evidence type="ECO:0000256" key="2">
    <source>
        <dbReference type="ARBA" id="ARBA00039140"/>
    </source>
</evidence>
<keyword evidence="4" id="KW-0145">Chemotaxis</keyword>
<dbReference type="EMBL" id="JAMZEJ010000001">
    <property type="protein sequence ID" value="MCQ8239565.1"/>
    <property type="molecule type" value="Genomic_DNA"/>
</dbReference>
<proteinExistence type="predicted"/>
<dbReference type="SUPFAM" id="SSF52738">
    <property type="entry name" value="Methylesterase CheB, C-terminal domain"/>
    <property type="match status" value="1"/>
</dbReference>
<evidence type="ECO:0000313" key="6">
    <source>
        <dbReference type="EMBL" id="MCQ8239565.1"/>
    </source>
</evidence>
<organism evidence="6 7">
    <name type="scientific">Rhizosaccharibacter radicis</name>
    <dbReference type="NCBI Taxonomy" id="2782605"/>
    <lineage>
        <taxon>Bacteria</taxon>
        <taxon>Pseudomonadati</taxon>
        <taxon>Pseudomonadota</taxon>
        <taxon>Alphaproteobacteria</taxon>
        <taxon>Acetobacterales</taxon>
        <taxon>Acetobacteraceae</taxon>
        <taxon>Rhizosaccharibacter</taxon>
    </lineage>
</organism>
<accession>A0ABT1VW18</accession>
<gene>
    <name evidence="6" type="ORF">NFI88_01755</name>
</gene>
<dbReference type="InterPro" id="IPR011247">
    <property type="entry name" value="Chemotax_prot-Glu_Me-esterase"/>
</dbReference>
<name>A0ABT1VW18_9PROT</name>
<sequence length="352" mass="37166">MKLEDQPMTAPAMRNIIAIGGSAGSSTPLRQLLSDLPADLPASIFVSTHIPAHGPSFLVDVLSGSATMPVTCAVDDQPIEPNRVYVAAPDRHLLLIDNTIRLGTGPQENMVRPAIDPLFRSAACSFGPRVIGVVLSGMLNDGAAGLHAIKACGGTAVVQHPIDADADQMPLAALEATEVDHVAPASGLGALLATLAQTEVADATFSPPPDLWLEVEIAAGARLGSDRLRRIAEPSVLTCPDCHGVLSEVKNSRPLRFRCQIGHGYTAASLAAEIGAIDEAVRVAMRMMEERVSLVDHMAADARATGRSAVAELYEARAEEYRRYAKTLRDAAVTSLRLSQAPGSEAFDDRES</sequence>
<feature type="active site" evidence="4">
    <location>
        <position position="141"/>
    </location>
</feature>
<reference evidence="6 7" key="1">
    <citation type="submission" date="2022-06" db="EMBL/GenBank/DDBJ databases">
        <title>Rhizosaccharibacter gen. nov. sp. nov. KSS12, endophytic bacteria isolated from sugarcane.</title>
        <authorList>
            <person name="Pitiwittayakul N."/>
        </authorList>
    </citation>
    <scope>NUCLEOTIDE SEQUENCE [LARGE SCALE GENOMIC DNA]</scope>
    <source>
        <strain evidence="6 7">KSS12</strain>
    </source>
</reference>
<evidence type="ECO:0000256" key="3">
    <source>
        <dbReference type="ARBA" id="ARBA00048267"/>
    </source>
</evidence>
<dbReference type="PANTHER" id="PTHR42872">
    <property type="entry name" value="PROTEIN-GLUTAMATE METHYLESTERASE/PROTEIN-GLUTAMINE GLUTAMINASE"/>
    <property type="match status" value="1"/>
</dbReference>
<dbReference type="InterPro" id="IPR035909">
    <property type="entry name" value="CheB_C"/>
</dbReference>
<protein>
    <recommendedName>
        <fullName evidence="2">protein-glutamate methylesterase</fullName>
        <ecNumber evidence="2">3.1.1.61</ecNumber>
    </recommendedName>
</protein>
<evidence type="ECO:0000256" key="1">
    <source>
        <dbReference type="ARBA" id="ARBA00022801"/>
    </source>
</evidence>
<dbReference type="Gene3D" id="3.40.50.180">
    <property type="entry name" value="Methylesterase CheB, C-terminal domain"/>
    <property type="match status" value="1"/>
</dbReference>
<evidence type="ECO:0000259" key="5">
    <source>
        <dbReference type="PROSITE" id="PS50122"/>
    </source>
</evidence>
<keyword evidence="1 4" id="KW-0378">Hydrolase</keyword>
<dbReference type="PIRSF" id="PIRSF036461">
    <property type="entry name" value="Chmtx_methlestr"/>
    <property type="match status" value="1"/>
</dbReference>
<dbReference type="EC" id="3.1.1.61" evidence="2"/>